<name>A0A9P1MX48_9PELO</name>
<feature type="chain" id="PRO_5040145001" description="Protein kinase domain-containing protein" evidence="4">
    <location>
        <begin position="18"/>
        <end position="664"/>
    </location>
</feature>
<feature type="compositionally biased region" description="Basic and acidic residues" evidence="3">
    <location>
        <begin position="231"/>
        <end position="245"/>
    </location>
</feature>
<dbReference type="Gene3D" id="1.10.510.10">
    <property type="entry name" value="Transferase(Phosphotransferase) domain 1"/>
    <property type="match status" value="1"/>
</dbReference>
<dbReference type="PANTHER" id="PTHR13234:SF70">
    <property type="entry name" value="GILT-LIKE PROTEIN C02D5.2"/>
    <property type="match status" value="1"/>
</dbReference>
<evidence type="ECO:0000259" key="5">
    <source>
        <dbReference type="PROSITE" id="PS50011"/>
    </source>
</evidence>
<feature type="signal peptide" evidence="4">
    <location>
        <begin position="1"/>
        <end position="17"/>
    </location>
</feature>
<evidence type="ECO:0000256" key="1">
    <source>
        <dbReference type="ARBA" id="ARBA00005679"/>
    </source>
</evidence>
<evidence type="ECO:0000256" key="3">
    <source>
        <dbReference type="SAM" id="MobiDB-lite"/>
    </source>
</evidence>
<evidence type="ECO:0000256" key="4">
    <source>
        <dbReference type="SAM" id="SignalP"/>
    </source>
</evidence>
<evidence type="ECO:0000313" key="6">
    <source>
        <dbReference type="EMBL" id="CAI5442133.1"/>
    </source>
</evidence>
<dbReference type="EMBL" id="CANHGI010000002">
    <property type="protein sequence ID" value="CAI5442133.1"/>
    <property type="molecule type" value="Genomic_DNA"/>
</dbReference>
<dbReference type="GO" id="GO:0004672">
    <property type="term" value="F:protein kinase activity"/>
    <property type="evidence" value="ECO:0007669"/>
    <property type="project" value="InterPro"/>
</dbReference>
<dbReference type="SMART" id="SM00220">
    <property type="entry name" value="S_TKc"/>
    <property type="match status" value="1"/>
</dbReference>
<dbReference type="InterPro" id="IPR004911">
    <property type="entry name" value="Interferon-induced_GILT"/>
</dbReference>
<accession>A0A9P1MX48</accession>
<feature type="compositionally biased region" description="Basic and acidic residues" evidence="3">
    <location>
        <begin position="268"/>
        <end position="282"/>
    </location>
</feature>
<feature type="domain" description="Protein kinase" evidence="5">
    <location>
        <begin position="380"/>
        <end position="664"/>
    </location>
</feature>
<dbReference type="InterPro" id="IPR000719">
    <property type="entry name" value="Prot_kinase_dom"/>
</dbReference>
<dbReference type="Pfam" id="PF03227">
    <property type="entry name" value="GILT"/>
    <property type="match status" value="1"/>
</dbReference>
<dbReference type="PROSITE" id="PS00108">
    <property type="entry name" value="PROTEIN_KINASE_ST"/>
    <property type="match status" value="1"/>
</dbReference>
<dbReference type="GO" id="GO:0005524">
    <property type="term" value="F:ATP binding"/>
    <property type="evidence" value="ECO:0007669"/>
    <property type="project" value="InterPro"/>
</dbReference>
<reference evidence="6" key="1">
    <citation type="submission" date="2022-11" db="EMBL/GenBank/DDBJ databases">
        <authorList>
            <person name="Kikuchi T."/>
        </authorList>
    </citation>
    <scope>NUCLEOTIDE SEQUENCE</scope>
    <source>
        <strain evidence="6">PS1010</strain>
    </source>
</reference>
<dbReference type="InterPro" id="IPR008271">
    <property type="entry name" value="Ser/Thr_kinase_AS"/>
</dbReference>
<organism evidence="6 7">
    <name type="scientific">Caenorhabditis angaria</name>
    <dbReference type="NCBI Taxonomy" id="860376"/>
    <lineage>
        <taxon>Eukaryota</taxon>
        <taxon>Metazoa</taxon>
        <taxon>Ecdysozoa</taxon>
        <taxon>Nematoda</taxon>
        <taxon>Chromadorea</taxon>
        <taxon>Rhabditida</taxon>
        <taxon>Rhabditina</taxon>
        <taxon>Rhabditomorpha</taxon>
        <taxon>Rhabditoidea</taxon>
        <taxon>Rhabditidae</taxon>
        <taxon>Peloderinae</taxon>
        <taxon>Caenorhabditis</taxon>
    </lineage>
</organism>
<dbReference type="PANTHER" id="PTHR13234">
    <property type="entry name" value="GAMMA-INTERFERON INDUCIBLE LYSOSOMAL THIOL REDUCTASE GILT"/>
    <property type="match status" value="1"/>
</dbReference>
<keyword evidence="7" id="KW-1185">Reference proteome</keyword>
<dbReference type="AlphaFoldDB" id="A0A9P1MX48"/>
<evidence type="ECO:0000313" key="7">
    <source>
        <dbReference type="Proteomes" id="UP001152747"/>
    </source>
</evidence>
<keyword evidence="4" id="KW-0732">Signal</keyword>
<dbReference type="Pfam" id="PF00069">
    <property type="entry name" value="Pkinase"/>
    <property type="match status" value="1"/>
</dbReference>
<dbReference type="Proteomes" id="UP001152747">
    <property type="component" value="Unassembled WGS sequence"/>
</dbReference>
<comment type="caution">
    <text evidence="6">The sequence shown here is derived from an EMBL/GenBank/DDBJ whole genome shotgun (WGS) entry which is preliminary data.</text>
</comment>
<comment type="similarity">
    <text evidence="1">Belongs to the GILT family.</text>
</comment>
<dbReference type="SUPFAM" id="SSF56112">
    <property type="entry name" value="Protein kinase-like (PK-like)"/>
    <property type="match status" value="1"/>
</dbReference>
<dbReference type="PROSITE" id="PS50011">
    <property type="entry name" value="PROTEIN_KINASE_DOM"/>
    <property type="match status" value="1"/>
</dbReference>
<feature type="region of interest" description="Disordered" evidence="3">
    <location>
        <begin position="193"/>
        <end position="297"/>
    </location>
</feature>
<dbReference type="InterPro" id="IPR011009">
    <property type="entry name" value="Kinase-like_dom_sf"/>
</dbReference>
<gene>
    <name evidence="6" type="ORF">CAMP_LOCUS4770</name>
</gene>
<sequence length="664" mass="76306">MFPKNLLFLVFPTLAFCQNPVKIEIFGESLCPDTSRFIFTQLLPFAREIPANSFEFDITYHPFGKQSDCITNKSTGTVSCTCQHGYNECFLNSIQACVIETLLKFSDYIEPVACIQGAEIHPAKCINELVKSDSDKQKIKNCSKSNNAYKLLQNHQEIQKNVAPNVNYVPYILINGERNYEAEHNLGKTNTIMEQKMKRNSKESTNTTKVKKKSKEYGKSTRNMKSKRFKKEKEKEKEKDKDKDKKTKKLKKTSKSPQKKERKKEKQQKKGAEKSRSKKEDSSSSSSDEDDETDPFSSFDGKKQLYLAGKIKKRKKDPEDYVLRLLNTERPDLFPTGCFLDQKEAKILDEYLKEKGELRSGEIVVMKESEEDDEKKQKKIKIINKFNEGRFGAIYAVNRIDAVEDKVVFAGNEIMFMKTSLRQSACSTNRLIREITVLKILMSFHGKEKPQCKRIVPLLHESKVLGIPYFLMPQMGTDLEKLRIDFGLQTPPACSFFIAQEILMGIKDMHCRKLIHRDIKPSNILVHTVNRTQWWLIDFGDTVESNQRVALSPPDAYTLPYLSLTGHIAANPANSSIVPANYNQDIESKKEFWNKSNMTNDYPVQIQSIKTLIERGVNYPYKELSEVMKEGFEKFKTPDWRPCWIPPEVAVPTPTNPAKPVAQK</sequence>
<protein>
    <recommendedName>
        <fullName evidence="5">Protein kinase domain-containing protein</fullName>
    </recommendedName>
</protein>
<keyword evidence="2" id="KW-0325">Glycoprotein</keyword>
<dbReference type="GO" id="GO:0016671">
    <property type="term" value="F:oxidoreductase activity, acting on a sulfur group of donors, disulfide as acceptor"/>
    <property type="evidence" value="ECO:0007669"/>
    <property type="project" value="InterPro"/>
</dbReference>
<evidence type="ECO:0000256" key="2">
    <source>
        <dbReference type="ARBA" id="ARBA00023180"/>
    </source>
</evidence>
<proteinExistence type="inferred from homology"/>
<dbReference type="OrthoDB" id="2687620at2759"/>